<organism evidence="2 3">
    <name type="scientific">Hypothenemus hampei</name>
    <name type="common">Coffee berry borer</name>
    <dbReference type="NCBI Taxonomy" id="57062"/>
    <lineage>
        <taxon>Eukaryota</taxon>
        <taxon>Metazoa</taxon>
        <taxon>Ecdysozoa</taxon>
        <taxon>Arthropoda</taxon>
        <taxon>Hexapoda</taxon>
        <taxon>Insecta</taxon>
        <taxon>Pterygota</taxon>
        <taxon>Neoptera</taxon>
        <taxon>Endopterygota</taxon>
        <taxon>Coleoptera</taxon>
        <taxon>Polyphaga</taxon>
        <taxon>Cucujiformia</taxon>
        <taxon>Curculionidae</taxon>
        <taxon>Scolytinae</taxon>
        <taxon>Hypothenemus</taxon>
    </lineage>
</organism>
<dbReference type="AlphaFoldDB" id="A0ABD1FI30"/>
<dbReference type="Gene3D" id="3.40.80.10">
    <property type="entry name" value="Peptidoglycan recognition protein-like"/>
    <property type="match status" value="1"/>
</dbReference>
<dbReference type="SUPFAM" id="SSF55846">
    <property type="entry name" value="N-acetylmuramoyl-L-alanine amidase-like"/>
    <property type="match status" value="1"/>
</dbReference>
<keyword evidence="1" id="KW-1133">Transmembrane helix</keyword>
<evidence type="ECO:0000256" key="1">
    <source>
        <dbReference type="SAM" id="Phobius"/>
    </source>
</evidence>
<dbReference type="InterPro" id="IPR036505">
    <property type="entry name" value="Amidase/PGRP_sf"/>
</dbReference>
<evidence type="ECO:0000313" key="3">
    <source>
        <dbReference type="Proteomes" id="UP001566132"/>
    </source>
</evidence>
<protein>
    <submittedName>
        <fullName evidence="2">Uncharacterized protein</fullName>
    </submittedName>
</protein>
<evidence type="ECO:0000313" key="2">
    <source>
        <dbReference type="EMBL" id="KAL1518034.1"/>
    </source>
</evidence>
<keyword evidence="1" id="KW-0812">Transmembrane</keyword>
<dbReference type="EMBL" id="JBDJPC010000001">
    <property type="protein sequence ID" value="KAL1518034.1"/>
    <property type="molecule type" value="Genomic_DNA"/>
</dbReference>
<feature type="transmembrane region" description="Helical" evidence="1">
    <location>
        <begin position="82"/>
        <end position="103"/>
    </location>
</feature>
<dbReference type="Proteomes" id="UP001566132">
    <property type="component" value="Unassembled WGS sequence"/>
</dbReference>
<proteinExistence type="predicted"/>
<sequence>MLNYKSFNTDLVTMAEDSNRQKATLLSNYQPLYQVVDGSSARHCNNCHSCLQLQNVYVHPSETMPLLGNRVRPCNDRFLDKMIFVSCVLLLFFGSATAGYLLFSETRDVIMEEFDYVSRDNWLGNDSISESWQSLRTPVSKILLYELTTNCTDPVDPGHCLFYTEYTENSKPKMKIMNDELRFNFYEDKNGKIFEGRGVKFQSECGRPEGCQDILTIAMLGNGDQAPSDQQVAKLNAFLDYAVTDNALLPCYEILVSHQLTRAFDDVAEKLTTLNRGNGVCKYYFS</sequence>
<gene>
    <name evidence="2" type="ORF">ABEB36_001720</name>
</gene>
<keyword evidence="1" id="KW-0472">Membrane</keyword>
<comment type="caution">
    <text evidence="2">The sequence shown here is derived from an EMBL/GenBank/DDBJ whole genome shotgun (WGS) entry which is preliminary data.</text>
</comment>
<reference evidence="2 3" key="1">
    <citation type="submission" date="2024-05" db="EMBL/GenBank/DDBJ databases">
        <title>Genetic variation in Jamaican populations of the coffee berry borer (Hypothenemus hampei).</title>
        <authorList>
            <person name="Errbii M."/>
            <person name="Myrie A."/>
        </authorList>
    </citation>
    <scope>NUCLEOTIDE SEQUENCE [LARGE SCALE GENOMIC DNA]</scope>
    <source>
        <strain evidence="2">JA-Hopewell-2020-01-JO</strain>
        <tissue evidence="2">Whole body</tissue>
    </source>
</reference>
<accession>A0ABD1FI30</accession>
<name>A0ABD1FI30_HYPHA</name>
<keyword evidence="3" id="KW-1185">Reference proteome</keyword>